<dbReference type="PANTHER" id="PTHR12131:SF1">
    <property type="entry name" value="ATP-DEPENDENT RNA HELICASE SUPV3L1, MITOCHONDRIAL-RELATED"/>
    <property type="match status" value="1"/>
</dbReference>
<dbReference type="InterPro" id="IPR055206">
    <property type="entry name" value="DEXQc_SUV3"/>
</dbReference>
<reference evidence="13 14" key="1">
    <citation type="journal article" date="2023" name="Elife">
        <title>Identification of key yeast species and microbe-microbe interactions impacting larval growth of Drosophila in the wild.</title>
        <authorList>
            <person name="Mure A."/>
            <person name="Sugiura Y."/>
            <person name="Maeda R."/>
            <person name="Honda K."/>
            <person name="Sakurai N."/>
            <person name="Takahashi Y."/>
            <person name="Watada M."/>
            <person name="Katoh T."/>
            <person name="Gotoh A."/>
            <person name="Gotoh Y."/>
            <person name="Taniguchi I."/>
            <person name="Nakamura K."/>
            <person name="Hayashi T."/>
            <person name="Katayama T."/>
            <person name="Uemura T."/>
            <person name="Hattori Y."/>
        </authorList>
    </citation>
    <scope>NUCLEOTIDE SEQUENCE [LARGE SCALE GENOMIC DNA]</scope>
    <source>
        <strain evidence="13 14">KH-74</strain>
    </source>
</reference>
<dbReference type="CDD" id="cd18805">
    <property type="entry name" value="SF2_C_suv3"/>
    <property type="match status" value="1"/>
</dbReference>
<dbReference type="InterPro" id="IPR027417">
    <property type="entry name" value="P-loop_NTPase"/>
</dbReference>
<keyword evidence="7" id="KW-0809">Transit peptide</keyword>
<dbReference type="FunFam" id="3.40.50.300:FF:001549">
    <property type="entry name" value="SUV3p ATP-dependent RNA helicase"/>
    <property type="match status" value="1"/>
</dbReference>
<name>A0AAV5S246_MAUHU</name>
<evidence type="ECO:0000256" key="7">
    <source>
        <dbReference type="ARBA" id="ARBA00022946"/>
    </source>
</evidence>
<keyword evidence="3" id="KW-0547">Nucleotide-binding</keyword>
<evidence type="ECO:0000256" key="1">
    <source>
        <dbReference type="ARBA" id="ARBA00004173"/>
    </source>
</evidence>
<keyword evidence="14" id="KW-1185">Reference proteome</keyword>
<dbReference type="EMBL" id="BTGD01000013">
    <property type="protein sequence ID" value="GMM57638.1"/>
    <property type="molecule type" value="Genomic_DNA"/>
</dbReference>
<evidence type="ECO:0000256" key="3">
    <source>
        <dbReference type="ARBA" id="ARBA00022741"/>
    </source>
</evidence>
<feature type="domain" description="Helicase ATP-binding" evidence="11">
    <location>
        <begin position="232"/>
        <end position="371"/>
    </location>
</feature>
<accession>A0AAV5S246</accession>
<keyword evidence="8" id="KW-0496">Mitochondrion</keyword>
<comment type="caution">
    <text evidence="13">The sequence shown here is derived from an EMBL/GenBank/DDBJ whole genome shotgun (WGS) entry which is preliminary data.</text>
</comment>
<dbReference type="Pfam" id="PF12513">
    <property type="entry name" value="SUV3_C"/>
    <property type="match status" value="1"/>
</dbReference>
<protein>
    <recommendedName>
        <fullName evidence="10">ATP-dependent RNA helicase SUV3, mitochondrial</fullName>
        <ecNumber evidence="2">3.6.4.13</ecNumber>
    </recommendedName>
</protein>
<sequence>MLRYIALRSRQTRWFSSSAVSLAFNASLPRGPTQQIFGNDTWALQTPSLTHLPAAEREIGWYQRGGVTPFEFSLPKDNSSPYTKDSEFKQLLDQTLAEYYHTTVRKSGSDASFMEDAWLRLRDYIYKQLEDPQLPQRMQEYRPSVGESIQPSRPDSLLAQLYHSDKLAPGVWSTILKTGEKVPSRAEIYRHIVAGMARYIQEKEVVPQRLRTLDTDDTEGIDITNPSEWFPQARKIRRHVVLHLGPTNSGKTYRALQRLKSAESGYYAGPLRLLAREVYDRFKSEGIACNLLTGEEVIQELDAQGNPVGLTSGTVEMLPTGTPLDVVVLDEIQMMADPDRGWAWTNALLGACAREVHVCGEQSALPLIRKLVKLTGDKLTVNEYDRLGELRVEPTAMPRSLAGLRKGDCVIAFSKKKILEMKLQIERQTQLKVAVIYGSLPPETRVQQAALFNNGECDVLVASDAVGMGLNLAIDRIVFTTDVKFNGAEMVPLTQSQIKQIGGRAGRFKSQGGPRPVGLITTTDSGVLASVRRGIEAPVKYLDSAVIWPTREVCEQMVVRYPPGTHTAVLLDAFAQQVERHPARIYTLPSFDNMRLTLSLFADIEGLSFADQLRLSSAPVKDLPLVKAAFRQFCGTVARQETRALLSYGFPFELLDYQFIDSEQCTLEQYEALYHIIMLFFWLSNRYREYFIDTESARDLKYFCELIIFEKLDRLKRNPYMRGGAQGGRDLRALYGKRGSRKR</sequence>
<dbReference type="Gene3D" id="1.20.272.40">
    <property type="match status" value="1"/>
</dbReference>
<dbReference type="PROSITE" id="PS51192">
    <property type="entry name" value="HELICASE_ATP_BIND_1"/>
    <property type="match status" value="1"/>
</dbReference>
<evidence type="ECO:0000256" key="10">
    <source>
        <dbReference type="ARBA" id="ARBA00071444"/>
    </source>
</evidence>
<evidence type="ECO:0000256" key="2">
    <source>
        <dbReference type="ARBA" id="ARBA00012552"/>
    </source>
</evidence>
<gene>
    <name evidence="13" type="ORF">DAKH74_042540</name>
</gene>
<dbReference type="PROSITE" id="PS51194">
    <property type="entry name" value="HELICASE_CTER"/>
    <property type="match status" value="1"/>
</dbReference>
<dbReference type="Pfam" id="PF00271">
    <property type="entry name" value="Helicase_C"/>
    <property type="match status" value="1"/>
</dbReference>
<dbReference type="GO" id="GO:0016787">
    <property type="term" value="F:hydrolase activity"/>
    <property type="evidence" value="ECO:0007669"/>
    <property type="project" value="UniProtKB-KW"/>
</dbReference>
<dbReference type="SUPFAM" id="SSF52540">
    <property type="entry name" value="P-loop containing nucleoside triphosphate hydrolases"/>
    <property type="match status" value="1"/>
</dbReference>
<proteinExistence type="predicted"/>
<dbReference type="AlphaFoldDB" id="A0AAV5S246"/>
<dbReference type="FunFam" id="3.40.50.300:FF:000269">
    <property type="entry name" value="ATP-dependent RNA helicase SUPV3L1, mitochondrial"/>
    <property type="match status" value="1"/>
</dbReference>
<dbReference type="InterPro" id="IPR044774">
    <property type="entry name" value="Suv3_DEXQc"/>
</dbReference>
<dbReference type="CDD" id="cd17913">
    <property type="entry name" value="DEXQc_Suv3"/>
    <property type="match status" value="1"/>
</dbReference>
<dbReference type="Gene3D" id="3.40.50.300">
    <property type="entry name" value="P-loop containing nucleotide triphosphate hydrolases"/>
    <property type="match status" value="2"/>
</dbReference>
<dbReference type="InterPro" id="IPR050699">
    <property type="entry name" value="RNA-DNA_Helicase"/>
</dbReference>
<evidence type="ECO:0000313" key="14">
    <source>
        <dbReference type="Proteomes" id="UP001377567"/>
    </source>
</evidence>
<dbReference type="GO" id="GO:0000965">
    <property type="term" value="P:mitochondrial RNA 3'-end processing"/>
    <property type="evidence" value="ECO:0007669"/>
    <property type="project" value="TreeGrafter"/>
</dbReference>
<dbReference type="Gene3D" id="1.20.58.1080">
    <property type="match status" value="1"/>
</dbReference>
<organism evidence="13 14">
    <name type="scientific">Maudiozyma humilis</name>
    <name type="common">Sour dough yeast</name>
    <name type="synonym">Kazachstania humilis</name>
    <dbReference type="NCBI Taxonomy" id="51915"/>
    <lineage>
        <taxon>Eukaryota</taxon>
        <taxon>Fungi</taxon>
        <taxon>Dikarya</taxon>
        <taxon>Ascomycota</taxon>
        <taxon>Saccharomycotina</taxon>
        <taxon>Saccharomycetes</taxon>
        <taxon>Saccharomycetales</taxon>
        <taxon>Saccharomycetaceae</taxon>
        <taxon>Maudiozyma</taxon>
    </lineage>
</organism>
<evidence type="ECO:0000259" key="12">
    <source>
        <dbReference type="PROSITE" id="PS51194"/>
    </source>
</evidence>
<dbReference type="InterPro" id="IPR014001">
    <property type="entry name" value="Helicase_ATP-bd"/>
</dbReference>
<keyword evidence="4" id="KW-0378">Hydrolase</keyword>
<dbReference type="GO" id="GO:0005524">
    <property type="term" value="F:ATP binding"/>
    <property type="evidence" value="ECO:0007669"/>
    <property type="project" value="UniProtKB-KW"/>
</dbReference>
<dbReference type="InterPro" id="IPR022192">
    <property type="entry name" value="SUV3_C"/>
</dbReference>
<dbReference type="Pfam" id="PF22527">
    <property type="entry name" value="DEXQc_Suv3"/>
    <property type="match status" value="1"/>
</dbReference>
<evidence type="ECO:0000256" key="9">
    <source>
        <dbReference type="ARBA" id="ARBA00047984"/>
    </source>
</evidence>
<dbReference type="GO" id="GO:0045025">
    <property type="term" value="C:mitochondrial degradosome"/>
    <property type="evidence" value="ECO:0007669"/>
    <property type="project" value="TreeGrafter"/>
</dbReference>
<keyword evidence="6" id="KW-0067">ATP-binding</keyword>
<evidence type="ECO:0000259" key="11">
    <source>
        <dbReference type="PROSITE" id="PS51192"/>
    </source>
</evidence>
<comment type="subcellular location">
    <subcellularLocation>
        <location evidence="1">Mitochondrion</location>
    </subcellularLocation>
</comment>
<dbReference type="SMART" id="SM00487">
    <property type="entry name" value="DEXDc"/>
    <property type="match status" value="1"/>
</dbReference>
<evidence type="ECO:0000256" key="8">
    <source>
        <dbReference type="ARBA" id="ARBA00023128"/>
    </source>
</evidence>
<comment type="catalytic activity">
    <reaction evidence="9">
        <text>ATP + H2O = ADP + phosphate + H(+)</text>
        <dbReference type="Rhea" id="RHEA:13065"/>
        <dbReference type="ChEBI" id="CHEBI:15377"/>
        <dbReference type="ChEBI" id="CHEBI:15378"/>
        <dbReference type="ChEBI" id="CHEBI:30616"/>
        <dbReference type="ChEBI" id="CHEBI:43474"/>
        <dbReference type="ChEBI" id="CHEBI:456216"/>
        <dbReference type="EC" id="3.6.4.13"/>
    </reaction>
</comment>
<dbReference type="Proteomes" id="UP001377567">
    <property type="component" value="Unassembled WGS sequence"/>
</dbReference>
<evidence type="ECO:0000256" key="5">
    <source>
        <dbReference type="ARBA" id="ARBA00022806"/>
    </source>
</evidence>
<dbReference type="EC" id="3.6.4.13" evidence="2"/>
<evidence type="ECO:0000256" key="6">
    <source>
        <dbReference type="ARBA" id="ARBA00022840"/>
    </source>
</evidence>
<dbReference type="GO" id="GO:0003724">
    <property type="term" value="F:RNA helicase activity"/>
    <property type="evidence" value="ECO:0007669"/>
    <property type="project" value="UniProtKB-EC"/>
</dbReference>
<evidence type="ECO:0000256" key="4">
    <source>
        <dbReference type="ARBA" id="ARBA00022801"/>
    </source>
</evidence>
<dbReference type="PANTHER" id="PTHR12131">
    <property type="entry name" value="ATP-DEPENDENT RNA AND DNA HELICASE"/>
    <property type="match status" value="1"/>
</dbReference>
<keyword evidence="5 13" id="KW-0347">Helicase</keyword>
<dbReference type="SMART" id="SM00490">
    <property type="entry name" value="HELICc"/>
    <property type="match status" value="1"/>
</dbReference>
<evidence type="ECO:0000313" key="13">
    <source>
        <dbReference type="EMBL" id="GMM57638.1"/>
    </source>
</evidence>
<dbReference type="InterPro" id="IPR001650">
    <property type="entry name" value="Helicase_C-like"/>
</dbReference>
<feature type="domain" description="Helicase C-terminal" evidence="12">
    <location>
        <begin position="396"/>
        <end position="559"/>
    </location>
</feature>